<organism evidence="3 4">
    <name type="scientific">Croceibacterium selenioxidans</name>
    <dbReference type="NCBI Taxonomy" id="2838833"/>
    <lineage>
        <taxon>Bacteria</taxon>
        <taxon>Pseudomonadati</taxon>
        <taxon>Pseudomonadota</taxon>
        <taxon>Alphaproteobacteria</taxon>
        <taxon>Sphingomonadales</taxon>
        <taxon>Erythrobacteraceae</taxon>
        <taxon>Croceibacterium</taxon>
    </lineage>
</organism>
<dbReference type="Gene3D" id="1.25.40.10">
    <property type="entry name" value="Tetratricopeptide repeat domain"/>
    <property type="match status" value="1"/>
</dbReference>
<evidence type="ECO:0000313" key="3">
    <source>
        <dbReference type="EMBL" id="MBT2135808.1"/>
    </source>
</evidence>
<keyword evidence="2" id="KW-0802">TPR repeat</keyword>
<dbReference type="InterPro" id="IPR027417">
    <property type="entry name" value="P-loop_NTPase"/>
</dbReference>
<dbReference type="RefSeq" id="WP_214537634.1">
    <property type="nucleotide sequence ID" value="NZ_JAHFVK010000003.1"/>
</dbReference>
<name>A0ABS5W923_9SPHN</name>
<evidence type="ECO:0000313" key="4">
    <source>
        <dbReference type="Proteomes" id="UP000811255"/>
    </source>
</evidence>
<feature type="repeat" description="TPR" evidence="2">
    <location>
        <begin position="192"/>
        <end position="225"/>
    </location>
</feature>
<dbReference type="PANTHER" id="PTHR12788">
    <property type="entry name" value="PROTEIN-TYROSINE SULFOTRANSFERASE 2"/>
    <property type="match status" value="1"/>
</dbReference>
<dbReference type="Proteomes" id="UP000811255">
    <property type="component" value="Unassembled WGS sequence"/>
</dbReference>
<keyword evidence="1" id="KW-0808">Transferase</keyword>
<dbReference type="SUPFAM" id="SSF48452">
    <property type="entry name" value="TPR-like"/>
    <property type="match status" value="1"/>
</dbReference>
<proteinExistence type="predicted"/>
<dbReference type="EMBL" id="JAHFVK010000003">
    <property type="protein sequence ID" value="MBT2135808.1"/>
    <property type="molecule type" value="Genomic_DNA"/>
</dbReference>
<protein>
    <submittedName>
        <fullName evidence="3">Sulfotransferase</fullName>
    </submittedName>
</protein>
<dbReference type="PROSITE" id="PS50005">
    <property type="entry name" value="TPR"/>
    <property type="match status" value="2"/>
</dbReference>
<reference evidence="3 4" key="1">
    <citation type="submission" date="2021-05" db="EMBL/GenBank/DDBJ databases">
        <title>Croceibacterium sp. LX-88 genome sequence.</title>
        <authorList>
            <person name="Luo X."/>
        </authorList>
    </citation>
    <scope>NUCLEOTIDE SEQUENCE [LARGE SCALE GENOMIC DNA]</scope>
    <source>
        <strain evidence="3 4">LX-88</strain>
    </source>
</reference>
<sequence>MSSPPGTGGATGSNLAASLALVDELQRALGRNDRARIVDAVRQLVSRGAPMGAQWQQIAYMAADHGELTLSRQAMALYVEASGGNPMARYQQAGLLAQGGAVQEAYALLQALPENVPDPAVNAYSRGAAAVFIGKLEEARELLERAIELRPQLGQAWLPLSTLVNFAGEPELTERIVAAERQMRQAPPAAQAPYYHALGKAYADLGEHARAFAAFAEGARLKKSERPYDRQGDRAAAAEAVRGYDADAVASIARQQSEPTDRTIFVSGLPRSGTTLVDQILTGHSEVSDGAEINRMPMLARDVGGASHSSLARHVASHGAPPAARLWRHWMDERFPAPGRVVDKSMETSRYLGLAAALLPEAPIVWLRRDPLDCAWSCFRTHFLAGVEWSYDLEDIAFRFELENQLLGQWQQVLGDRLLVVPYEALTEDPTSWTRRILGHCGLAEEPQVFEPHRNERIVTTSSVMQVRRPINRKAVGSAEPYREYLQPFLAAYRA</sequence>
<dbReference type="InterPro" id="IPR019734">
    <property type="entry name" value="TPR_rpt"/>
</dbReference>
<accession>A0ABS5W923</accession>
<gene>
    <name evidence="3" type="ORF">KK137_15830</name>
</gene>
<keyword evidence="4" id="KW-1185">Reference proteome</keyword>
<dbReference type="Pfam" id="PF13469">
    <property type="entry name" value="Sulfotransfer_3"/>
    <property type="match status" value="1"/>
</dbReference>
<dbReference type="InterPro" id="IPR026634">
    <property type="entry name" value="TPST-like"/>
</dbReference>
<evidence type="ECO:0000256" key="2">
    <source>
        <dbReference type="PROSITE-ProRule" id="PRU00339"/>
    </source>
</evidence>
<dbReference type="Gene3D" id="3.40.50.300">
    <property type="entry name" value="P-loop containing nucleotide triphosphate hydrolases"/>
    <property type="match status" value="1"/>
</dbReference>
<feature type="repeat" description="TPR" evidence="2">
    <location>
        <begin position="120"/>
        <end position="153"/>
    </location>
</feature>
<dbReference type="Pfam" id="PF13181">
    <property type="entry name" value="TPR_8"/>
    <property type="match status" value="2"/>
</dbReference>
<dbReference type="InterPro" id="IPR011990">
    <property type="entry name" value="TPR-like_helical_dom_sf"/>
</dbReference>
<dbReference type="SUPFAM" id="SSF52540">
    <property type="entry name" value="P-loop containing nucleoside triphosphate hydrolases"/>
    <property type="match status" value="1"/>
</dbReference>
<comment type="caution">
    <text evidence="3">The sequence shown here is derived from an EMBL/GenBank/DDBJ whole genome shotgun (WGS) entry which is preliminary data.</text>
</comment>
<dbReference type="PANTHER" id="PTHR12788:SF10">
    <property type="entry name" value="PROTEIN-TYROSINE SULFOTRANSFERASE"/>
    <property type="match status" value="1"/>
</dbReference>
<evidence type="ECO:0000256" key="1">
    <source>
        <dbReference type="ARBA" id="ARBA00022679"/>
    </source>
</evidence>